<reference evidence="2" key="1">
    <citation type="journal article" date="2017" name="Nat. Ecol. Evol.">
        <title>Genome expansion and lineage-specific genetic innovations in the forest pathogenic fungi Armillaria.</title>
        <authorList>
            <person name="Sipos G."/>
            <person name="Prasanna A.N."/>
            <person name="Walter M.C."/>
            <person name="O'Connor E."/>
            <person name="Balint B."/>
            <person name="Krizsan K."/>
            <person name="Kiss B."/>
            <person name="Hess J."/>
            <person name="Varga T."/>
            <person name="Slot J."/>
            <person name="Riley R."/>
            <person name="Boka B."/>
            <person name="Rigling D."/>
            <person name="Barry K."/>
            <person name="Lee J."/>
            <person name="Mihaltcheva S."/>
            <person name="LaButti K."/>
            <person name="Lipzen A."/>
            <person name="Waldron R."/>
            <person name="Moloney N.M."/>
            <person name="Sperisen C."/>
            <person name="Kredics L."/>
            <person name="Vagvoelgyi C."/>
            <person name="Patrignani A."/>
            <person name="Fitzpatrick D."/>
            <person name="Nagy I."/>
            <person name="Doyle S."/>
            <person name="Anderson J.B."/>
            <person name="Grigoriev I.V."/>
            <person name="Gueldener U."/>
            <person name="Muensterkoetter M."/>
            <person name="Nagy L.G."/>
        </authorList>
    </citation>
    <scope>NUCLEOTIDE SEQUENCE [LARGE SCALE GENOMIC DNA]</scope>
    <source>
        <strain evidence="2">Ar21-2</strain>
    </source>
</reference>
<keyword evidence="2" id="KW-1185">Reference proteome</keyword>
<evidence type="ECO:0000313" key="1">
    <source>
        <dbReference type="EMBL" id="PBK98115.1"/>
    </source>
</evidence>
<dbReference type="AlphaFoldDB" id="A0A2H3DSC5"/>
<name>A0A2H3DSC5_ARMGA</name>
<accession>A0A2H3DSC5</accession>
<gene>
    <name evidence="1" type="ORF">ARMGADRAFT_1074988</name>
</gene>
<dbReference type="InParanoid" id="A0A2H3DSC5"/>
<organism evidence="1 2">
    <name type="scientific">Armillaria gallica</name>
    <name type="common">Bulbous honey fungus</name>
    <name type="synonym">Armillaria bulbosa</name>
    <dbReference type="NCBI Taxonomy" id="47427"/>
    <lineage>
        <taxon>Eukaryota</taxon>
        <taxon>Fungi</taxon>
        <taxon>Dikarya</taxon>
        <taxon>Basidiomycota</taxon>
        <taxon>Agaricomycotina</taxon>
        <taxon>Agaricomycetes</taxon>
        <taxon>Agaricomycetidae</taxon>
        <taxon>Agaricales</taxon>
        <taxon>Marasmiineae</taxon>
        <taxon>Physalacriaceae</taxon>
        <taxon>Armillaria</taxon>
    </lineage>
</organism>
<dbReference type="OrthoDB" id="3100670at2759"/>
<dbReference type="Proteomes" id="UP000217790">
    <property type="component" value="Unassembled WGS sequence"/>
</dbReference>
<dbReference type="EMBL" id="KZ293648">
    <property type="protein sequence ID" value="PBK98115.1"/>
    <property type="molecule type" value="Genomic_DNA"/>
</dbReference>
<protein>
    <submittedName>
        <fullName evidence="1">Uncharacterized protein</fullName>
    </submittedName>
</protein>
<evidence type="ECO:0000313" key="2">
    <source>
        <dbReference type="Proteomes" id="UP000217790"/>
    </source>
</evidence>
<sequence length="105" mass="11779">METPRLAGCTKRLTAPLCAVQFSFAKDWSKVANMVNVDERPNTVTRHQNPTRPLLRIQDLLYRIPPKPLASLLVYPPCDQVQDSGIQDGTCATIDVDTILEEWKG</sequence>
<proteinExistence type="predicted"/>